<dbReference type="InterPro" id="IPR002110">
    <property type="entry name" value="Ankyrin_rpt"/>
</dbReference>
<keyword evidence="2 3" id="KW-0040">ANK repeat</keyword>
<evidence type="ECO:0000256" key="1">
    <source>
        <dbReference type="ARBA" id="ARBA00022737"/>
    </source>
</evidence>
<dbReference type="RefSeq" id="XP_013901437.1">
    <property type="nucleotide sequence ID" value="XM_014045983.1"/>
</dbReference>
<dbReference type="PANTHER" id="PTHR24201">
    <property type="entry name" value="ANK_REP_REGION DOMAIN-CONTAINING PROTEIN"/>
    <property type="match status" value="1"/>
</dbReference>
<dbReference type="EMBL" id="KK101054">
    <property type="protein sequence ID" value="KIZ02418.1"/>
    <property type="molecule type" value="Genomic_DNA"/>
</dbReference>
<proteinExistence type="predicted"/>
<dbReference type="Pfam" id="PF00023">
    <property type="entry name" value="Ank"/>
    <property type="match status" value="1"/>
</dbReference>
<dbReference type="KEGG" id="mng:MNEG_5539"/>
<dbReference type="InterPro" id="IPR036770">
    <property type="entry name" value="Ankyrin_rpt-contain_sf"/>
</dbReference>
<feature type="repeat" description="ANK" evidence="3">
    <location>
        <begin position="68"/>
        <end position="100"/>
    </location>
</feature>
<organism evidence="5 6">
    <name type="scientific">Monoraphidium neglectum</name>
    <dbReference type="NCBI Taxonomy" id="145388"/>
    <lineage>
        <taxon>Eukaryota</taxon>
        <taxon>Viridiplantae</taxon>
        <taxon>Chlorophyta</taxon>
        <taxon>core chlorophytes</taxon>
        <taxon>Chlorophyceae</taxon>
        <taxon>CS clade</taxon>
        <taxon>Sphaeropleales</taxon>
        <taxon>Selenastraceae</taxon>
        <taxon>Monoraphidium</taxon>
    </lineage>
</organism>
<name>A0A0D2JU21_9CHLO</name>
<dbReference type="OrthoDB" id="6335178at2759"/>
<accession>A0A0D2JU21</accession>
<reference evidence="5 6" key="1">
    <citation type="journal article" date="2013" name="BMC Genomics">
        <title>Reconstruction of the lipid metabolism for the microalga Monoraphidium neglectum from its genome sequence reveals characteristics suitable for biofuel production.</title>
        <authorList>
            <person name="Bogen C."/>
            <person name="Al-Dilaimi A."/>
            <person name="Albersmeier A."/>
            <person name="Wichmann J."/>
            <person name="Grundmann M."/>
            <person name="Rupp O."/>
            <person name="Lauersen K.J."/>
            <person name="Blifernez-Klassen O."/>
            <person name="Kalinowski J."/>
            <person name="Goesmann A."/>
            <person name="Mussgnug J.H."/>
            <person name="Kruse O."/>
        </authorList>
    </citation>
    <scope>NUCLEOTIDE SEQUENCE [LARGE SCALE GENOMIC DNA]</scope>
    <source>
        <strain evidence="5 6">SAG 48.87</strain>
    </source>
</reference>
<evidence type="ECO:0000256" key="2">
    <source>
        <dbReference type="ARBA" id="ARBA00023043"/>
    </source>
</evidence>
<feature type="repeat" description="ANK" evidence="3">
    <location>
        <begin position="173"/>
        <end position="205"/>
    </location>
</feature>
<feature type="compositionally biased region" description="Basic residues" evidence="4">
    <location>
        <begin position="16"/>
        <end position="25"/>
    </location>
</feature>
<feature type="repeat" description="ANK" evidence="3">
    <location>
        <begin position="101"/>
        <end position="133"/>
    </location>
</feature>
<evidence type="ECO:0000256" key="3">
    <source>
        <dbReference type="PROSITE-ProRule" id="PRU00023"/>
    </source>
</evidence>
<evidence type="ECO:0000313" key="5">
    <source>
        <dbReference type="EMBL" id="KIZ02418.1"/>
    </source>
</evidence>
<evidence type="ECO:0000256" key="4">
    <source>
        <dbReference type="SAM" id="MobiDB-lite"/>
    </source>
</evidence>
<dbReference type="PROSITE" id="PS50297">
    <property type="entry name" value="ANK_REP_REGION"/>
    <property type="match status" value="2"/>
</dbReference>
<dbReference type="InterPro" id="IPR050776">
    <property type="entry name" value="Ank_Repeat/CDKN_Inhibitor"/>
</dbReference>
<dbReference type="GeneID" id="25738416"/>
<keyword evidence="1" id="KW-0677">Repeat</keyword>
<dbReference type="PROSITE" id="PS50088">
    <property type="entry name" value="ANK_REPEAT"/>
    <property type="match status" value="3"/>
</dbReference>
<protein>
    <submittedName>
        <fullName evidence="5">Uncharacterized protein</fullName>
    </submittedName>
</protein>
<dbReference type="Proteomes" id="UP000054498">
    <property type="component" value="Unassembled WGS sequence"/>
</dbReference>
<gene>
    <name evidence="5" type="ORF">MNEG_5539</name>
</gene>
<dbReference type="SMART" id="SM00248">
    <property type="entry name" value="ANK"/>
    <property type="match status" value="4"/>
</dbReference>
<dbReference type="SUPFAM" id="SSF48403">
    <property type="entry name" value="Ankyrin repeat"/>
    <property type="match status" value="1"/>
</dbReference>
<dbReference type="Pfam" id="PF12796">
    <property type="entry name" value="Ank_2"/>
    <property type="match status" value="1"/>
</dbReference>
<dbReference type="STRING" id="145388.A0A0D2JU21"/>
<dbReference type="Gene3D" id="1.25.40.20">
    <property type="entry name" value="Ankyrin repeat-containing domain"/>
    <property type="match status" value="2"/>
</dbReference>
<feature type="region of interest" description="Disordered" evidence="4">
    <location>
        <begin position="1"/>
        <end position="33"/>
    </location>
</feature>
<sequence length="216" mass="21875">MRVLANPLAGGGAQRPGKRVRRPVGWHKAAGGSPEQRLVQAAAAGDLRQVVAALDEGGAQIDARDAHSGLTALAAASAAGAAPVVVELLRRGADAYAYADGGATPMTLAARGGHLACLRLLNDAGADAFAMADDGRTPLSEAAAAGAADCILYLSEGCFVPIRDEVVSESIRTGEHALQLAARSGHAGAVDVLLRLGARANRVDACGRSALWEAAR</sequence>
<evidence type="ECO:0000313" key="6">
    <source>
        <dbReference type="Proteomes" id="UP000054498"/>
    </source>
</evidence>
<keyword evidence="6" id="KW-1185">Reference proteome</keyword>
<dbReference type="AlphaFoldDB" id="A0A0D2JU21"/>